<keyword evidence="2 6" id="KW-0812">Transmembrane</keyword>
<proteinExistence type="predicted"/>
<reference evidence="8 9" key="1">
    <citation type="submission" date="2020-07" db="EMBL/GenBank/DDBJ databases">
        <title>Draft genome and description of Microvirga mediterraneensis Marseille-Q2068 sp. nov.</title>
        <authorList>
            <person name="Boxberger M."/>
        </authorList>
    </citation>
    <scope>NUCLEOTIDE SEQUENCE [LARGE SCALE GENOMIC DNA]</scope>
    <source>
        <strain evidence="8 9">Marseille-Q2068</strain>
    </source>
</reference>
<evidence type="ECO:0000256" key="4">
    <source>
        <dbReference type="ARBA" id="ARBA00023136"/>
    </source>
</evidence>
<feature type="region of interest" description="Disordered" evidence="5">
    <location>
        <begin position="1"/>
        <end position="25"/>
    </location>
</feature>
<comment type="caution">
    <text evidence="8">The sequence shown here is derived from an EMBL/GenBank/DDBJ whole genome shotgun (WGS) entry which is preliminary data.</text>
</comment>
<organism evidence="8 9">
    <name type="scientific">Microvirga mediterraneensis</name>
    <dbReference type="NCBI Taxonomy" id="2754695"/>
    <lineage>
        <taxon>Bacteria</taxon>
        <taxon>Pseudomonadati</taxon>
        <taxon>Pseudomonadota</taxon>
        <taxon>Alphaproteobacteria</taxon>
        <taxon>Hyphomicrobiales</taxon>
        <taxon>Methylobacteriaceae</taxon>
        <taxon>Microvirga</taxon>
    </lineage>
</organism>
<dbReference type="Pfam" id="PF00664">
    <property type="entry name" value="ABC_membrane"/>
    <property type="match status" value="1"/>
</dbReference>
<dbReference type="GO" id="GO:0140359">
    <property type="term" value="F:ABC-type transporter activity"/>
    <property type="evidence" value="ECO:0007669"/>
    <property type="project" value="InterPro"/>
</dbReference>
<keyword evidence="8" id="KW-0547">Nucleotide-binding</keyword>
<evidence type="ECO:0000256" key="3">
    <source>
        <dbReference type="ARBA" id="ARBA00022989"/>
    </source>
</evidence>
<gene>
    <name evidence="8" type="ORF">H0S73_19070</name>
</gene>
<dbReference type="PROSITE" id="PS50929">
    <property type="entry name" value="ABC_TM1F"/>
    <property type="match status" value="1"/>
</dbReference>
<dbReference type="Proteomes" id="UP000572984">
    <property type="component" value="Unassembled WGS sequence"/>
</dbReference>
<feature type="transmembrane region" description="Helical" evidence="6">
    <location>
        <begin position="267"/>
        <end position="285"/>
    </location>
</feature>
<keyword evidence="3 6" id="KW-1133">Transmembrane helix</keyword>
<dbReference type="EMBL" id="JACDXJ010000001">
    <property type="protein sequence ID" value="MBA1158214.1"/>
    <property type="molecule type" value="Genomic_DNA"/>
</dbReference>
<keyword evidence="4 6" id="KW-0472">Membrane</keyword>
<dbReference type="AlphaFoldDB" id="A0A838BR14"/>
<dbReference type="GO" id="GO:0005886">
    <property type="term" value="C:plasma membrane"/>
    <property type="evidence" value="ECO:0007669"/>
    <property type="project" value="UniProtKB-SubCell"/>
</dbReference>
<evidence type="ECO:0000313" key="8">
    <source>
        <dbReference type="EMBL" id="MBA1158214.1"/>
    </source>
</evidence>
<feature type="transmembrane region" description="Helical" evidence="6">
    <location>
        <begin position="175"/>
        <end position="200"/>
    </location>
</feature>
<feature type="transmembrane region" description="Helical" evidence="6">
    <location>
        <begin position="84"/>
        <end position="105"/>
    </location>
</feature>
<dbReference type="GO" id="GO:0005524">
    <property type="term" value="F:ATP binding"/>
    <property type="evidence" value="ECO:0007669"/>
    <property type="project" value="UniProtKB-KW"/>
</dbReference>
<evidence type="ECO:0000313" key="9">
    <source>
        <dbReference type="Proteomes" id="UP000572984"/>
    </source>
</evidence>
<name>A0A838BR14_9HYPH</name>
<protein>
    <submittedName>
        <fullName evidence="8">ABC transporter ATP-binding protein</fullName>
    </submittedName>
</protein>
<keyword evidence="8" id="KW-0067">ATP-binding</keyword>
<accession>A0A838BR14</accession>
<dbReference type="CDD" id="cd07346">
    <property type="entry name" value="ABC_6TM_exporters"/>
    <property type="match status" value="1"/>
</dbReference>
<dbReference type="InterPro" id="IPR036640">
    <property type="entry name" value="ABC1_TM_sf"/>
</dbReference>
<evidence type="ECO:0000256" key="2">
    <source>
        <dbReference type="ARBA" id="ARBA00022692"/>
    </source>
</evidence>
<comment type="subcellular location">
    <subcellularLocation>
        <location evidence="1">Cell membrane</location>
        <topology evidence="1">Multi-pass membrane protein</topology>
    </subcellularLocation>
</comment>
<evidence type="ECO:0000256" key="5">
    <source>
        <dbReference type="SAM" id="MobiDB-lite"/>
    </source>
</evidence>
<dbReference type="Gene3D" id="1.20.1560.10">
    <property type="entry name" value="ABC transporter type 1, transmembrane domain"/>
    <property type="match status" value="1"/>
</dbReference>
<feature type="domain" description="ABC transmembrane type-1" evidence="7">
    <location>
        <begin position="48"/>
        <end position="319"/>
    </location>
</feature>
<evidence type="ECO:0000256" key="6">
    <source>
        <dbReference type="SAM" id="Phobius"/>
    </source>
</evidence>
<evidence type="ECO:0000256" key="1">
    <source>
        <dbReference type="ARBA" id="ARBA00004651"/>
    </source>
</evidence>
<evidence type="ECO:0000259" key="7">
    <source>
        <dbReference type="PROSITE" id="PS50929"/>
    </source>
</evidence>
<feature type="compositionally biased region" description="Polar residues" evidence="5">
    <location>
        <begin position="1"/>
        <end position="11"/>
    </location>
</feature>
<sequence length="340" mass="37662">MGSNPSQSKLQASHWRRRHSPPAEVESIGKTPFGLLDFVMWASGWHQFGLALLSGLAFAMAVVPLELQRRIINDTLRSHSIRDIATLAGIYVAIALAGGLIKLILNLYRSWVGEKAVLRLRTSLLADLVDLETEHQPMKDGIKVSLIMDEADPIGGFVGTCISEPLLQGGILISVFGYLIHLQPLLAMVTLLVFTPQLVFVPLMQRAINRRVSARIVALRQISVGIIGGYADISAPGLRENALVEIVFSLNMGIYKLKFSMNFFMNLMHQLGICSILTLGGYWVIQGKMEVGTIVAFLSGLAQINDPWGDLVNWYRDLQVTQTKYRRIVGAVQDLQKKTR</sequence>
<dbReference type="SUPFAM" id="SSF90123">
    <property type="entry name" value="ABC transporter transmembrane region"/>
    <property type="match status" value="1"/>
</dbReference>
<dbReference type="InterPro" id="IPR011527">
    <property type="entry name" value="ABC1_TM_dom"/>
</dbReference>
<feature type="transmembrane region" description="Helical" evidence="6">
    <location>
        <begin position="45"/>
        <end position="63"/>
    </location>
</feature>
<dbReference type="RefSeq" id="WP_181053628.1">
    <property type="nucleotide sequence ID" value="NZ_JACDXJ010000001.1"/>
</dbReference>
<keyword evidence="9" id="KW-1185">Reference proteome</keyword>